<dbReference type="Pfam" id="PF14525">
    <property type="entry name" value="AraC_binding_2"/>
    <property type="match status" value="1"/>
</dbReference>
<dbReference type="Gene3D" id="1.10.10.60">
    <property type="entry name" value="Homeodomain-like"/>
    <property type="match status" value="1"/>
</dbReference>
<dbReference type="AlphaFoldDB" id="A0A7W8AAP5"/>
<sequence>MLVDEMHDLVTRHFAPHQLKVRELSPDGARYRPLHRGTLTMQTLAYGAEISVSVRDLEDFYIHVPLRGHGRLSVDRRELCTPVTVIGPGQRPVMNWSVNHEVLIVQVPQTQVERTLADYLTGPSPRVPVFEPEIGLDGPFGSALRGLAEGALSFTASPLAAHHMEQFLLHTMVSSHAGNFAADVAEPAPPAGQAALRRARRYCEDHAGELVSLRDIAAAARVSVRTLQTSFREHLQTTPMAYLREVRLAKAHADLRTIAETGAPTTVTDVALRWGFPHLSRFAAHYHHRYGELPSATRRAS</sequence>
<dbReference type="PANTHER" id="PTHR46796:SF12">
    <property type="entry name" value="HTH-TYPE DNA-BINDING TRANSCRIPTIONAL ACTIVATOR EUTR"/>
    <property type="match status" value="1"/>
</dbReference>
<accession>A0A7W8AAP5</accession>
<reference evidence="5 6" key="1">
    <citation type="submission" date="2020-08" db="EMBL/GenBank/DDBJ databases">
        <title>Genomic Encyclopedia of Type Strains, Phase IV (KMG-IV): sequencing the most valuable type-strain genomes for metagenomic binning, comparative biology and taxonomic classification.</title>
        <authorList>
            <person name="Goeker M."/>
        </authorList>
    </citation>
    <scope>NUCLEOTIDE SEQUENCE [LARGE SCALE GENOMIC DNA]</scope>
    <source>
        <strain evidence="5 6">DSM 45385</strain>
    </source>
</reference>
<dbReference type="InterPro" id="IPR018060">
    <property type="entry name" value="HTH_AraC"/>
</dbReference>
<dbReference type="SUPFAM" id="SSF46689">
    <property type="entry name" value="Homeodomain-like"/>
    <property type="match status" value="2"/>
</dbReference>
<evidence type="ECO:0000313" key="6">
    <source>
        <dbReference type="Proteomes" id="UP000568380"/>
    </source>
</evidence>
<evidence type="ECO:0000259" key="4">
    <source>
        <dbReference type="PROSITE" id="PS01124"/>
    </source>
</evidence>
<proteinExistence type="predicted"/>
<organism evidence="5 6">
    <name type="scientific">Nonomuraea endophytica</name>
    <dbReference type="NCBI Taxonomy" id="714136"/>
    <lineage>
        <taxon>Bacteria</taxon>
        <taxon>Bacillati</taxon>
        <taxon>Actinomycetota</taxon>
        <taxon>Actinomycetes</taxon>
        <taxon>Streptosporangiales</taxon>
        <taxon>Streptosporangiaceae</taxon>
        <taxon>Nonomuraea</taxon>
    </lineage>
</organism>
<dbReference type="InterPro" id="IPR009057">
    <property type="entry name" value="Homeodomain-like_sf"/>
</dbReference>
<dbReference type="SMART" id="SM00342">
    <property type="entry name" value="HTH_ARAC"/>
    <property type="match status" value="1"/>
</dbReference>
<dbReference type="EMBL" id="JACHIN010000011">
    <property type="protein sequence ID" value="MBB5081755.1"/>
    <property type="molecule type" value="Genomic_DNA"/>
</dbReference>
<evidence type="ECO:0000256" key="3">
    <source>
        <dbReference type="ARBA" id="ARBA00023163"/>
    </source>
</evidence>
<dbReference type="GO" id="GO:0043565">
    <property type="term" value="F:sequence-specific DNA binding"/>
    <property type="evidence" value="ECO:0007669"/>
    <property type="project" value="InterPro"/>
</dbReference>
<gene>
    <name evidence="5" type="ORF">HNR40_007250</name>
</gene>
<keyword evidence="3" id="KW-0804">Transcription</keyword>
<dbReference type="Proteomes" id="UP000568380">
    <property type="component" value="Unassembled WGS sequence"/>
</dbReference>
<dbReference type="PANTHER" id="PTHR46796">
    <property type="entry name" value="HTH-TYPE TRANSCRIPTIONAL ACTIVATOR RHAS-RELATED"/>
    <property type="match status" value="1"/>
</dbReference>
<dbReference type="InterPro" id="IPR050204">
    <property type="entry name" value="AraC_XylS_family_regulators"/>
</dbReference>
<keyword evidence="2 5" id="KW-0238">DNA-binding</keyword>
<name>A0A7W8AAP5_9ACTN</name>
<dbReference type="InterPro" id="IPR035418">
    <property type="entry name" value="AraC-bd_2"/>
</dbReference>
<keyword evidence="6" id="KW-1185">Reference proteome</keyword>
<evidence type="ECO:0000256" key="1">
    <source>
        <dbReference type="ARBA" id="ARBA00023015"/>
    </source>
</evidence>
<dbReference type="RefSeq" id="WP_184969359.1">
    <property type="nucleotide sequence ID" value="NZ_JACHIN010000011.1"/>
</dbReference>
<dbReference type="Pfam" id="PF12833">
    <property type="entry name" value="HTH_18"/>
    <property type="match status" value="1"/>
</dbReference>
<keyword evidence="1" id="KW-0805">Transcription regulation</keyword>
<feature type="domain" description="HTH araC/xylS-type" evidence="4">
    <location>
        <begin position="197"/>
        <end position="300"/>
    </location>
</feature>
<dbReference type="PROSITE" id="PS01124">
    <property type="entry name" value="HTH_ARAC_FAMILY_2"/>
    <property type="match status" value="1"/>
</dbReference>
<evidence type="ECO:0000313" key="5">
    <source>
        <dbReference type="EMBL" id="MBB5081755.1"/>
    </source>
</evidence>
<dbReference type="GO" id="GO:0003700">
    <property type="term" value="F:DNA-binding transcription factor activity"/>
    <property type="evidence" value="ECO:0007669"/>
    <property type="project" value="InterPro"/>
</dbReference>
<protein>
    <submittedName>
        <fullName evidence="5">AraC-like DNA-binding protein</fullName>
    </submittedName>
</protein>
<comment type="caution">
    <text evidence="5">The sequence shown here is derived from an EMBL/GenBank/DDBJ whole genome shotgun (WGS) entry which is preliminary data.</text>
</comment>
<evidence type="ECO:0000256" key="2">
    <source>
        <dbReference type="ARBA" id="ARBA00023125"/>
    </source>
</evidence>